<dbReference type="Gene3D" id="3.20.20.30">
    <property type="entry name" value="Luciferase-like domain"/>
    <property type="match status" value="1"/>
</dbReference>
<dbReference type="PANTHER" id="PTHR30137:SF8">
    <property type="entry name" value="BLR5498 PROTEIN"/>
    <property type="match status" value="1"/>
</dbReference>
<dbReference type="GO" id="GO:0005829">
    <property type="term" value="C:cytosol"/>
    <property type="evidence" value="ECO:0007669"/>
    <property type="project" value="TreeGrafter"/>
</dbReference>
<dbReference type="RefSeq" id="WP_171077891.1">
    <property type="nucleotide sequence ID" value="NZ_BNBU01000007.1"/>
</dbReference>
<feature type="compositionally biased region" description="Pro residues" evidence="3">
    <location>
        <begin position="400"/>
        <end position="411"/>
    </location>
</feature>
<dbReference type="Proteomes" id="UP000587462">
    <property type="component" value="Unassembled WGS sequence"/>
</dbReference>
<organism evidence="5 6">
    <name type="scientific">Streptomyces morookaense</name>
    <name type="common">Streptoverticillium morookaense</name>
    <dbReference type="NCBI Taxonomy" id="1970"/>
    <lineage>
        <taxon>Bacteria</taxon>
        <taxon>Bacillati</taxon>
        <taxon>Actinomycetota</taxon>
        <taxon>Actinomycetes</taxon>
        <taxon>Kitasatosporales</taxon>
        <taxon>Streptomycetaceae</taxon>
        <taxon>Streptomyces</taxon>
    </lineage>
</organism>
<keyword evidence="1" id="KW-0560">Oxidoreductase</keyword>
<dbReference type="Pfam" id="PF00296">
    <property type="entry name" value="Bac_luciferase"/>
    <property type="match status" value="1"/>
</dbReference>
<sequence>MRFGLFYELQLPRPWQPDSELRSVHETLEQIELADRLGYDFAWMVEHHFLEEYSHCSAPEVLLGAASQRTRRIRLGHGIMVLPQRFNHTARVAERIATLDLLSHGRVEFGSGESTTEAELGGFGVARGTKREEWLEALGAAARMFVEEPFAGHDGTFLSMPPRNVIPKPLQKPHPPLWTACIKRESLAAAAEKGLGALTFSFVEPEDARKWVGEYYAALESQACVPVGFSVNPQVAMTMYVMCDADDARARMRGLDGHRFFARSLAYYFGVGSPAPGRTDLATELGLDLSRPRGAESAPERLDGAFGAVGSPDKVREVLRRYEAAGVDQILLIAQSGRIRHEHICESMELFAREVMPEFHERHERLEREKMQRLRPAIEQALARRESPRRAAPGYRIPPTAGPKPPVPPGR</sequence>
<accession>A0A7Y7AZW0</accession>
<gene>
    <name evidence="5" type="ORF">HG542_00285</name>
</gene>
<dbReference type="SUPFAM" id="SSF51679">
    <property type="entry name" value="Bacterial luciferase-like"/>
    <property type="match status" value="1"/>
</dbReference>
<evidence type="ECO:0000259" key="4">
    <source>
        <dbReference type="Pfam" id="PF00296"/>
    </source>
</evidence>
<dbReference type="AlphaFoldDB" id="A0A7Y7AZW0"/>
<proteinExistence type="predicted"/>
<evidence type="ECO:0000256" key="1">
    <source>
        <dbReference type="ARBA" id="ARBA00023002"/>
    </source>
</evidence>
<dbReference type="InterPro" id="IPR050766">
    <property type="entry name" value="Bact_Lucif_Oxidored"/>
</dbReference>
<comment type="caution">
    <text evidence="5">The sequence shown here is derived from an EMBL/GenBank/DDBJ whole genome shotgun (WGS) entry which is preliminary data.</text>
</comment>
<dbReference type="GO" id="GO:0004497">
    <property type="term" value="F:monooxygenase activity"/>
    <property type="evidence" value="ECO:0007669"/>
    <property type="project" value="UniProtKB-KW"/>
</dbReference>
<dbReference type="InterPro" id="IPR011251">
    <property type="entry name" value="Luciferase-like_dom"/>
</dbReference>
<dbReference type="GO" id="GO:0016705">
    <property type="term" value="F:oxidoreductase activity, acting on paired donors, with incorporation or reduction of molecular oxygen"/>
    <property type="evidence" value="ECO:0007669"/>
    <property type="project" value="InterPro"/>
</dbReference>
<dbReference type="InterPro" id="IPR036661">
    <property type="entry name" value="Luciferase-like_sf"/>
</dbReference>
<reference evidence="5 6" key="1">
    <citation type="submission" date="2020-04" db="EMBL/GenBank/DDBJ databases">
        <title>Draft Genome Sequence of Streptomyces morookaense DSM 40503, an 8-azaguanine-producing strain.</title>
        <authorList>
            <person name="Qi J."/>
            <person name="Gao J.-M."/>
        </authorList>
    </citation>
    <scope>NUCLEOTIDE SEQUENCE [LARGE SCALE GENOMIC DNA]</scope>
    <source>
        <strain evidence="5 6">DSM 40503</strain>
    </source>
</reference>
<dbReference type="PANTHER" id="PTHR30137">
    <property type="entry name" value="LUCIFERASE-LIKE MONOOXYGENASE"/>
    <property type="match status" value="1"/>
</dbReference>
<evidence type="ECO:0000256" key="3">
    <source>
        <dbReference type="SAM" id="MobiDB-lite"/>
    </source>
</evidence>
<evidence type="ECO:0000313" key="6">
    <source>
        <dbReference type="Proteomes" id="UP000587462"/>
    </source>
</evidence>
<keyword evidence="2" id="KW-0503">Monooxygenase</keyword>
<protein>
    <submittedName>
        <fullName evidence="5">LLM class flavin-dependent oxidoreductase</fullName>
    </submittedName>
</protein>
<feature type="domain" description="Luciferase-like" evidence="4">
    <location>
        <begin position="1"/>
        <end position="329"/>
    </location>
</feature>
<evidence type="ECO:0000256" key="2">
    <source>
        <dbReference type="ARBA" id="ARBA00023033"/>
    </source>
</evidence>
<feature type="region of interest" description="Disordered" evidence="3">
    <location>
        <begin position="381"/>
        <end position="411"/>
    </location>
</feature>
<keyword evidence="6" id="KW-1185">Reference proteome</keyword>
<dbReference type="EMBL" id="JABBXF010000001">
    <property type="protein sequence ID" value="NVK76091.1"/>
    <property type="molecule type" value="Genomic_DNA"/>
</dbReference>
<name>A0A7Y7AZW0_STRMO</name>
<evidence type="ECO:0000313" key="5">
    <source>
        <dbReference type="EMBL" id="NVK76091.1"/>
    </source>
</evidence>